<dbReference type="STRING" id="48256.CLHUN_08030"/>
<keyword evidence="1" id="KW-0812">Transmembrane</keyword>
<reference evidence="2 3" key="1">
    <citation type="submission" date="2017-03" db="EMBL/GenBank/DDBJ databases">
        <title>Genome sequence of Clostridium hungatei DSM 14427.</title>
        <authorList>
            <person name="Poehlein A."/>
            <person name="Daniel R."/>
        </authorList>
    </citation>
    <scope>NUCLEOTIDE SEQUENCE [LARGE SCALE GENOMIC DNA]</scope>
    <source>
        <strain evidence="2 3">DSM 14427</strain>
    </source>
</reference>
<feature type="transmembrane region" description="Helical" evidence="1">
    <location>
        <begin position="32"/>
        <end position="58"/>
    </location>
</feature>
<protein>
    <submittedName>
        <fullName evidence="2">Heptaprenyl diphosphate synthase component I</fullName>
    </submittedName>
</protein>
<dbReference type="InterPro" id="IPR010898">
    <property type="entry name" value="Hpre_diP_synth_I"/>
</dbReference>
<name>A0A1V4SNQ9_RUMHU</name>
<dbReference type="Proteomes" id="UP000191554">
    <property type="component" value="Unassembled WGS sequence"/>
</dbReference>
<organism evidence="2 3">
    <name type="scientific">Ruminiclostridium hungatei</name>
    <name type="common">Clostridium hungatei</name>
    <dbReference type="NCBI Taxonomy" id="48256"/>
    <lineage>
        <taxon>Bacteria</taxon>
        <taxon>Bacillati</taxon>
        <taxon>Bacillota</taxon>
        <taxon>Clostridia</taxon>
        <taxon>Eubacteriales</taxon>
        <taxon>Oscillospiraceae</taxon>
        <taxon>Ruminiclostridium</taxon>
    </lineage>
</organism>
<feature type="transmembrane region" description="Helical" evidence="1">
    <location>
        <begin position="123"/>
        <end position="149"/>
    </location>
</feature>
<evidence type="ECO:0000313" key="3">
    <source>
        <dbReference type="Proteomes" id="UP000191554"/>
    </source>
</evidence>
<proteinExistence type="predicted"/>
<sequence length="196" mass="21497">MALLTSVALIIFSVEAQLPPVIPVPGVKLGLANIITIYAIFCFGASDALIILLCRIFLGSIFGGQLMTLLYSLGGGILCFLTVFLLYRLLTLKEVWISSAAGAISHNMGQLIVAAAVMKTTAIFWYLPVLLISGILSGTFTGLCAQFLIGRMDKLRLSRWKGGEIKQAYVLKNPRERELSRKDNYKIAEGRKGRER</sequence>
<dbReference type="Gene3D" id="1.10.1760.20">
    <property type="match status" value="1"/>
</dbReference>
<feature type="transmembrane region" description="Helical" evidence="1">
    <location>
        <begin position="70"/>
        <end position="90"/>
    </location>
</feature>
<dbReference type="Pfam" id="PF07456">
    <property type="entry name" value="Hpre_diP_synt_I"/>
    <property type="match status" value="1"/>
</dbReference>
<accession>A0A1V4SNQ9</accession>
<dbReference type="AlphaFoldDB" id="A0A1V4SNQ9"/>
<evidence type="ECO:0000256" key="1">
    <source>
        <dbReference type="SAM" id="Phobius"/>
    </source>
</evidence>
<keyword evidence="1" id="KW-0472">Membrane</keyword>
<gene>
    <name evidence="2" type="ORF">CLHUN_08030</name>
</gene>
<keyword evidence="3" id="KW-1185">Reference proteome</keyword>
<dbReference type="OrthoDB" id="9799095at2"/>
<dbReference type="EMBL" id="MZGX01000004">
    <property type="protein sequence ID" value="OPX45433.1"/>
    <property type="molecule type" value="Genomic_DNA"/>
</dbReference>
<comment type="caution">
    <text evidence="2">The sequence shown here is derived from an EMBL/GenBank/DDBJ whole genome shotgun (WGS) entry which is preliminary data.</text>
</comment>
<evidence type="ECO:0000313" key="2">
    <source>
        <dbReference type="EMBL" id="OPX45433.1"/>
    </source>
</evidence>
<keyword evidence="1" id="KW-1133">Transmembrane helix</keyword>